<dbReference type="RefSeq" id="WP_380534655.1">
    <property type="nucleotide sequence ID" value="NZ_JBHFAB010000006.1"/>
</dbReference>
<evidence type="ECO:0000256" key="5">
    <source>
        <dbReference type="ARBA" id="ARBA00022989"/>
    </source>
</evidence>
<evidence type="ECO:0000256" key="1">
    <source>
        <dbReference type="ARBA" id="ARBA00004651"/>
    </source>
</evidence>
<dbReference type="Gene3D" id="1.10.3730.20">
    <property type="match status" value="1"/>
</dbReference>
<evidence type="ECO:0000256" key="3">
    <source>
        <dbReference type="ARBA" id="ARBA00022475"/>
    </source>
</evidence>
<dbReference type="Proteomes" id="UP001592531">
    <property type="component" value="Unassembled WGS sequence"/>
</dbReference>
<sequence length="107" mass="11105">MPYLFLAIAISSEICATVSLKFSEGFTRLLPSLVVIAGYGLSFVFLAQALKHIPVSTAYAIWSGIGTAVVAAIGFSFLGESINSWKLCGIALIIAGVIALNLGGSSH</sequence>
<comment type="caution">
    <text evidence="9">The sequence shown here is derived from an EMBL/GenBank/DDBJ whole genome shotgun (WGS) entry which is preliminary data.</text>
</comment>
<dbReference type="InterPro" id="IPR045324">
    <property type="entry name" value="Small_multidrug_res"/>
</dbReference>
<gene>
    <name evidence="9" type="ORF">ACEZDE_09920</name>
</gene>
<keyword evidence="3" id="KW-1003">Cell membrane</keyword>
<comment type="similarity">
    <text evidence="7">Belongs to the drug/metabolite transporter (DMT) superfamily. Small multidrug resistance (SMR) (TC 2.A.7.1) family.</text>
</comment>
<keyword evidence="5 8" id="KW-1133">Transmembrane helix</keyword>
<feature type="transmembrane region" description="Helical" evidence="8">
    <location>
        <begin position="26"/>
        <end position="47"/>
    </location>
</feature>
<evidence type="ECO:0000256" key="4">
    <source>
        <dbReference type="ARBA" id="ARBA00022692"/>
    </source>
</evidence>
<evidence type="ECO:0000256" key="7">
    <source>
        <dbReference type="RuleBase" id="RU003942"/>
    </source>
</evidence>
<dbReference type="PANTHER" id="PTHR30561:SF1">
    <property type="entry name" value="MULTIDRUG TRANSPORTER EMRE"/>
    <property type="match status" value="1"/>
</dbReference>
<keyword evidence="4 7" id="KW-0812">Transmembrane</keyword>
<evidence type="ECO:0000256" key="2">
    <source>
        <dbReference type="ARBA" id="ARBA00022448"/>
    </source>
</evidence>
<dbReference type="EMBL" id="JBHFAB010000006">
    <property type="protein sequence ID" value="MFC1416959.1"/>
    <property type="molecule type" value="Genomic_DNA"/>
</dbReference>
<feature type="transmembrane region" description="Helical" evidence="8">
    <location>
        <begin position="84"/>
        <end position="103"/>
    </location>
</feature>
<feature type="transmembrane region" description="Helical" evidence="8">
    <location>
        <begin position="59"/>
        <end position="78"/>
    </location>
</feature>
<proteinExistence type="inferred from homology"/>
<name>A0ABV6VT98_9ACTN</name>
<reference evidence="9 10" key="1">
    <citation type="submission" date="2024-09" db="EMBL/GenBank/DDBJ databases">
        <authorList>
            <person name="Lee S.D."/>
        </authorList>
    </citation>
    <scope>NUCLEOTIDE SEQUENCE [LARGE SCALE GENOMIC DNA]</scope>
    <source>
        <strain evidence="9 10">N8-3</strain>
    </source>
</reference>
<comment type="subcellular location">
    <subcellularLocation>
        <location evidence="1 7">Cell membrane</location>
        <topology evidence="1 7">Multi-pass membrane protein</topology>
    </subcellularLocation>
</comment>
<dbReference type="Pfam" id="PF00893">
    <property type="entry name" value="Multi_Drug_Res"/>
    <property type="match status" value="1"/>
</dbReference>
<organism evidence="9 10">
    <name type="scientific">Streptacidiphilus cavernicola</name>
    <dbReference type="NCBI Taxonomy" id="3342716"/>
    <lineage>
        <taxon>Bacteria</taxon>
        <taxon>Bacillati</taxon>
        <taxon>Actinomycetota</taxon>
        <taxon>Actinomycetes</taxon>
        <taxon>Kitasatosporales</taxon>
        <taxon>Streptomycetaceae</taxon>
        <taxon>Streptacidiphilus</taxon>
    </lineage>
</organism>
<evidence type="ECO:0000256" key="8">
    <source>
        <dbReference type="SAM" id="Phobius"/>
    </source>
</evidence>
<evidence type="ECO:0000256" key="6">
    <source>
        <dbReference type="ARBA" id="ARBA00023136"/>
    </source>
</evidence>
<accession>A0ABV6VT98</accession>
<protein>
    <submittedName>
        <fullName evidence="9">Multidrug efflux SMR transporter</fullName>
    </submittedName>
</protein>
<evidence type="ECO:0000313" key="10">
    <source>
        <dbReference type="Proteomes" id="UP001592531"/>
    </source>
</evidence>
<dbReference type="PANTHER" id="PTHR30561">
    <property type="entry name" value="SMR FAMILY PROTON-DEPENDENT DRUG EFFLUX TRANSPORTER SUGE"/>
    <property type="match status" value="1"/>
</dbReference>
<dbReference type="InterPro" id="IPR000390">
    <property type="entry name" value="Small_drug/metabolite_transptr"/>
</dbReference>
<dbReference type="SUPFAM" id="SSF103481">
    <property type="entry name" value="Multidrug resistance efflux transporter EmrE"/>
    <property type="match status" value="1"/>
</dbReference>
<keyword evidence="2" id="KW-0813">Transport</keyword>
<dbReference type="InterPro" id="IPR037185">
    <property type="entry name" value="EmrE-like"/>
</dbReference>
<keyword evidence="6 8" id="KW-0472">Membrane</keyword>
<evidence type="ECO:0000313" key="9">
    <source>
        <dbReference type="EMBL" id="MFC1416959.1"/>
    </source>
</evidence>
<keyword evidence="10" id="KW-1185">Reference proteome</keyword>